<dbReference type="EMBL" id="FOPM01000027">
    <property type="protein sequence ID" value="SFH04355.1"/>
    <property type="molecule type" value="Genomic_DNA"/>
</dbReference>
<feature type="active site" description="Nucleophile" evidence="3">
    <location>
        <position position="259"/>
    </location>
</feature>
<dbReference type="SUPFAM" id="SSF51445">
    <property type="entry name" value="(Trans)glycosidases"/>
    <property type="match status" value="1"/>
</dbReference>
<dbReference type="AlphaFoldDB" id="A0A1I2WST7"/>
<dbReference type="STRING" id="582675.SAMN05192565_1274"/>
<comment type="similarity">
    <text evidence="3">Belongs to the glycosyl hydrolase 26 family.</text>
</comment>
<organism evidence="5 6">
    <name type="scientific">Methylobacterium gossipiicola</name>
    <dbReference type="NCBI Taxonomy" id="582675"/>
    <lineage>
        <taxon>Bacteria</taxon>
        <taxon>Pseudomonadati</taxon>
        <taxon>Pseudomonadota</taxon>
        <taxon>Alphaproteobacteria</taxon>
        <taxon>Hyphomicrobiales</taxon>
        <taxon>Methylobacteriaceae</taxon>
        <taxon>Methylobacterium</taxon>
    </lineage>
</organism>
<evidence type="ECO:0000256" key="3">
    <source>
        <dbReference type="PROSITE-ProRule" id="PRU01100"/>
    </source>
</evidence>
<dbReference type="RefSeq" id="WP_091974558.1">
    <property type="nucleotide sequence ID" value="NZ_FOPM01000027.1"/>
</dbReference>
<dbReference type="OrthoDB" id="9816550at2"/>
<evidence type="ECO:0000313" key="6">
    <source>
        <dbReference type="Proteomes" id="UP000199229"/>
    </source>
</evidence>
<sequence>MAGPSDGSAALSRANGPLASAKLCVRCDARSDYDAWTAWAGRTPDFVHAFGNAGGSGGSFANPVGTWDACLGQVRTLCQTWAGIPLAWALPLCTTTQPLTDTTAGTYNGVINAMADAILAHNPVGPIPVRIGWEAYTPGAWPWAATTASGSTDYVNAFKAMSALLKARSPRLKIGWCVSAYNFDSTGAEFDPTTAYPGDAFVDTIGPDAYLIGADVSKAVTFARASQGKDLVGAAGFRFGLKYLADFARAHGKLFTIDEWGIGADRPDYIRDMAQFIADPANRVWYHGYWNKNAGAAAPGPYPFPCRLTPDGGNAYDLSRAAFLDNLNGTGRTYAEQPETPAYFARATTAPTDARRTAVDTLVATLRRFGLLSTVDGTPALDGLYLFAAADSEIARLGLNLPGGFTTTVPTATGKATISGNVGFTADRGFAGDGSAAYLNLNVNPVTVTPTGKFTQNSGHMGAWFLTANTPAAQQFEVGNANSAIGMNNGGAFVGRPNQSSTVTLVNSGSGPGHVLWNRTGSAAWASFFNGAAARSGTDASAALTSANLNACGVNGVSFGSQRIALVHWGRALTTTGNQNEPGQIYSALLAYLQAVGAA</sequence>
<dbReference type="Proteomes" id="UP000199229">
    <property type="component" value="Unassembled WGS sequence"/>
</dbReference>
<keyword evidence="6" id="KW-1185">Reference proteome</keyword>
<dbReference type="GO" id="GO:0004553">
    <property type="term" value="F:hydrolase activity, hydrolyzing O-glycosyl compounds"/>
    <property type="evidence" value="ECO:0007669"/>
    <property type="project" value="InterPro"/>
</dbReference>
<feature type="active site" description="Proton donor" evidence="3">
    <location>
        <position position="134"/>
    </location>
</feature>
<feature type="domain" description="GH26" evidence="4">
    <location>
        <begin position="1"/>
        <end position="325"/>
    </location>
</feature>
<evidence type="ECO:0000313" key="5">
    <source>
        <dbReference type="EMBL" id="SFH04355.1"/>
    </source>
</evidence>
<accession>A0A1I2WST7</accession>
<name>A0A1I2WST7_9HYPH</name>
<reference evidence="6" key="1">
    <citation type="submission" date="2016-10" db="EMBL/GenBank/DDBJ databases">
        <authorList>
            <person name="Varghese N."/>
            <person name="Submissions S."/>
        </authorList>
    </citation>
    <scope>NUCLEOTIDE SEQUENCE [LARGE SCALE GENOMIC DNA]</scope>
    <source>
        <strain evidence="6">Gh-105</strain>
    </source>
</reference>
<protein>
    <submittedName>
        <fullName evidence="5">Glycosyl hydrolase family 26</fullName>
    </submittedName>
</protein>
<evidence type="ECO:0000256" key="2">
    <source>
        <dbReference type="ARBA" id="ARBA00023295"/>
    </source>
</evidence>
<evidence type="ECO:0000259" key="4">
    <source>
        <dbReference type="PROSITE" id="PS51764"/>
    </source>
</evidence>
<evidence type="ECO:0000256" key="1">
    <source>
        <dbReference type="ARBA" id="ARBA00022801"/>
    </source>
</evidence>
<gene>
    <name evidence="5" type="ORF">SAMN05192565_1274</name>
</gene>
<dbReference type="Gene3D" id="3.20.20.80">
    <property type="entry name" value="Glycosidases"/>
    <property type="match status" value="1"/>
</dbReference>
<keyword evidence="2 3" id="KW-0326">Glycosidase</keyword>
<dbReference type="InterPro" id="IPR017853">
    <property type="entry name" value="GH"/>
</dbReference>
<dbReference type="InterPro" id="IPR022790">
    <property type="entry name" value="GH26_dom"/>
</dbReference>
<dbReference type="PROSITE" id="PS51764">
    <property type="entry name" value="GH26"/>
    <property type="match status" value="1"/>
</dbReference>
<keyword evidence="1 3" id="KW-0378">Hydrolase</keyword>
<proteinExistence type="inferred from homology"/>